<keyword evidence="4" id="KW-0808">Transferase</keyword>
<keyword evidence="12" id="KW-1185">Reference proteome</keyword>
<evidence type="ECO:0000256" key="6">
    <source>
        <dbReference type="ARBA" id="ARBA00022777"/>
    </source>
</evidence>
<feature type="transmembrane region" description="Helical" evidence="10">
    <location>
        <begin position="172"/>
        <end position="195"/>
    </location>
</feature>
<comment type="subcellular location">
    <subcellularLocation>
        <location evidence="1">Endoplasmic reticulum membrane</location>
        <topology evidence="1">Multi-pass membrane protein</topology>
    </subcellularLocation>
</comment>
<evidence type="ECO:0000313" key="12">
    <source>
        <dbReference type="Proteomes" id="UP000728032"/>
    </source>
</evidence>
<dbReference type="GO" id="GO:0004168">
    <property type="term" value="F:dolichol kinase activity"/>
    <property type="evidence" value="ECO:0007669"/>
    <property type="project" value="UniProtKB-EC"/>
</dbReference>
<gene>
    <name evidence="11" type="ORF">ONB1V03_LOCUS9913</name>
</gene>
<feature type="transmembrane region" description="Helical" evidence="10">
    <location>
        <begin position="79"/>
        <end position="100"/>
    </location>
</feature>
<dbReference type="GO" id="GO:0005789">
    <property type="term" value="C:endoplasmic reticulum membrane"/>
    <property type="evidence" value="ECO:0007669"/>
    <property type="project" value="UniProtKB-SubCell"/>
</dbReference>
<keyword evidence="8 10" id="KW-1133">Transmembrane helix</keyword>
<evidence type="ECO:0000256" key="1">
    <source>
        <dbReference type="ARBA" id="ARBA00004477"/>
    </source>
</evidence>
<evidence type="ECO:0000256" key="9">
    <source>
        <dbReference type="ARBA" id="ARBA00023136"/>
    </source>
</evidence>
<dbReference type="GO" id="GO:0043048">
    <property type="term" value="P:dolichyl monophosphate biosynthetic process"/>
    <property type="evidence" value="ECO:0007669"/>
    <property type="project" value="TreeGrafter"/>
</dbReference>
<name>A0A7R9M550_9ACAR</name>
<keyword evidence="5 10" id="KW-0812">Transmembrane</keyword>
<reference evidence="11" key="1">
    <citation type="submission" date="2020-11" db="EMBL/GenBank/DDBJ databases">
        <authorList>
            <person name="Tran Van P."/>
        </authorList>
    </citation>
    <scope>NUCLEOTIDE SEQUENCE</scope>
</reference>
<comment type="similarity">
    <text evidence="2">Belongs to the polyprenol kinase family.</text>
</comment>
<dbReference type="InterPro" id="IPR032974">
    <property type="entry name" value="Polypren_kinase"/>
</dbReference>
<feature type="transmembrane region" description="Helical" evidence="10">
    <location>
        <begin position="148"/>
        <end position="166"/>
    </location>
</feature>
<keyword evidence="7" id="KW-0256">Endoplasmic reticulum</keyword>
<evidence type="ECO:0000313" key="11">
    <source>
        <dbReference type="EMBL" id="CAD7653256.1"/>
    </source>
</evidence>
<evidence type="ECO:0000256" key="7">
    <source>
        <dbReference type="ARBA" id="ARBA00022824"/>
    </source>
</evidence>
<dbReference type="EMBL" id="CAJPVJ010006439">
    <property type="protein sequence ID" value="CAG2170443.1"/>
    <property type="molecule type" value="Genomic_DNA"/>
</dbReference>
<sequence>MDCVLKANHSDVNHLFVSIGCLKDTNCDDNYCCESIERLINAFVWLTAVAFVSNVIYYVIVYKMPSLWRSSFSYGELFIVSHCCVAFVSTSGACVVTKLFNPSLSYMFCSTHTPTLVLQVLRVRRVPLIYRSIESVFDKFRDQKDSGFLTLTHIYLLIGCSLPLWISPSNGISIASGVISVGLGDTAAAVGGSLFGRNRWRGSHKTYEGTFFAFIAQLMSSLFLVWAIRRLLSEALYLVETVGGVLIRHMRELSLHLLLN</sequence>
<dbReference type="EMBL" id="OC921264">
    <property type="protein sequence ID" value="CAD7653256.1"/>
    <property type="molecule type" value="Genomic_DNA"/>
</dbReference>
<proteinExistence type="inferred from homology"/>
<evidence type="ECO:0000256" key="5">
    <source>
        <dbReference type="ARBA" id="ARBA00022692"/>
    </source>
</evidence>
<feature type="transmembrane region" description="Helical" evidence="10">
    <location>
        <begin position="207"/>
        <end position="228"/>
    </location>
</feature>
<feature type="transmembrane region" description="Helical" evidence="10">
    <location>
        <begin position="39"/>
        <end position="59"/>
    </location>
</feature>
<dbReference type="OrthoDB" id="377083at2759"/>
<dbReference type="AlphaFoldDB" id="A0A7R9M550"/>
<dbReference type="Proteomes" id="UP000728032">
    <property type="component" value="Unassembled WGS sequence"/>
</dbReference>
<evidence type="ECO:0000256" key="10">
    <source>
        <dbReference type="SAM" id="Phobius"/>
    </source>
</evidence>
<evidence type="ECO:0000256" key="2">
    <source>
        <dbReference type="ARBA" id="ARBA00010794"/>
    </source>
</evidence>
<dbReference type="PANTHER" id="PTHR13205">
    <property type="entry name" value="TRANSMEMBRANE PROTEIN 15-RELATED"/>
    <property type="match status" value="1"/>
</dbReference>
<organism evidence="11">
    <name type="scientific">Oppiella nova</name>
    <dbReference type="NCBI Taxonomy" id="334625"/>
    <lineage>
        <taxon>Eukaryota</taxon>
        <taxon>Metazoa</taxon>
        <taxon>Ecdysozoa</taxon>
        <taxon>Arthropoda</taxon>
        <taxon>Chelicerata</taxon>
        <taxon>Arachnida</taxon>
        <taxon>Acari</taxon>
        <taxon>Acariformes</taxon>
        <taxon>Sarcoptiformes</taxon>
        <taxon>Oribatida</taxon>
        <taxon>Brachypylina</taxon>
        <taxon>Oppioidea</taxon>
        <taxon>Oppiidae</taxon>
        <taxon>Oppiella</taxon>
    </lineage>
</organism>
<evidence type="ECO:0000256" key="8">
    <source>
        <dbReference type="ARBA" id="ARBA00022989"/>
    </source>
</evidence>
<evidence type="ECO:0000256" key="3">
    <source>
        <dbReference type="ARBA" id="ARBA00012132"/>
    </source>
</evidence>
<dbReference type="PANTHER" id="PTHR13205:SF15">
    <property type="entry name" value="DOLICHOL KINASE"/>
    <property type="match status" value="1"/>
</dbReference>
<evidence type="ECO:0000256" key="4">
    <source>
        <dbReference type="ARBA" id="ARBA00022679"/>
    </source>
</evidence>
<keyword evidence="6" id="KW-0418">Kinase</keyword>
<keyword evidence="9 10" id="KW-0472">Membrane</keyword>
<dbReference type="EC" id="2.7.1.108" evidence="3"/>
<accession>A0A7R9M550</accession>
<protein>
    <recommendedName>
        <fullName evidence="3">dolichol kinase</fullName>
        <ecNumber evidence="3">2.7.1.108</ecNumber>
    </recommendedName>
</protein>